<dbReference type="Proteomes" id="UP000772434">
    <property type="component" value="Unassembled WGS sequence"/>
</dbReference>
<reference evidence="1" key="1">
    <citation type="submission" date="2020-11" db="EMBL/GenBank/DDBJ databases">
        <authorList>
            <consortium name="DOE Joint Genome Institute"/>
            <person name="Ahrendt S."/>
            <person name="Riley R."/>
            <person name="Andreopoulos W."/>
            <person name="Labutti K."/>
            <person name="Pangilinan J."/>
            <person name="Ruiz-Duenas F.J."/>
            <person name="Barrasa J.M."/>
            <person name="Sanchez-Garcia M."/>
            <person name="Camarero S."/>
            <person name="Miyauchi S."/>
            <person name="Serrano A."/>
            <person name="Linde D."/>
            <person name="Babiker R."/>
            <person name="Drula E."/>
            <person name="Ayuso-Fernandez I."/>
            <person name="Pacheco R."/>
            <person name="Padilla G."/>
            <person name="Ferreira P."/>
            <person name="Barriuso J."/>
            <person name="Kellner H."/>
            <person name="Castanera R."/>
            <person name="Alfaro M."/>
            <person name="Ramirez L."/>
            <person name="Pisabarro A.G."/>
            <person name="Kuo A."/>
            <person name="Tritt A."/>
            <person name="Lipzen A."/>
            <person name="He G."/>
            <person name="Yan M."/>
            <person name="Ng V."/>
            <person name="Cullen D."/>
            <person name="Martin F."/>
            <person name="Rosso M.-N."/>
            <person name="Henrissat B."/>
            <person name="Hibbett D."/>
            <person name="Martinez A.T."/>
            <person name="Grigoriev I.V."/>
        </authorList>
    </citation>
    <scope>NUCLEOTIDE SEQUENCE</scope>
    <source>
        <strain evidence="1">AH 40177</strain>
    </source>
</reference>
<organism evidence="1 2">
    <name type="scientific">Rhodocollybia butyracea</name>
    <dbReference type="NCBI Taxonomy" id="206335"/>
    <lineage>
        <taxon>Eukaryota</taxon>
        <taxon>Fungi</taxon>
        <taxon>Dikarya</taxon>
        <taxon>Basidiomycota</taxon>
        <taxon>Agaricomycotina</taxon>
        <taxon>Agaricomycetes</taxon>
        <taxon>Agaricomycetidae</taxon>
        <taxon>Agaricales</taxon>
        <taxon>Marasmiineae</taxon>
        <taxon>Omphalotaceae</taxon>
        <taxon>Rhodocollybia</taxon>
    </lineage>
</organism>
<comment type="caution">
    <text evidence="1">The sequence shown here is derived from an EMBL/GenBank/DDBJ whole genome shotgun (WGS) entry which is preliminary data.</text>
</comment>
<name>A0A9P5PIS9_9AGAR</name>
<evidence type="ECO:0000313" key="2">
    <source>
        <dbReference type="Proteomes" id="UP000772434"/>
    </source>
</evidence>
<gene>
    <name evidence="1" type="ORF">BDP27DRAFT_133832</name>
</gene>
<dbReference type="AlphaFoldDB" id="A0A9P5PIS9"/>
<evidence type="ECO:0000313" key="1">
    <source>
        <dbReference type="EMBL" id="KAF9064628.1"/>
    </source>
</evidence>
<protein>
    <submittedName>
        <fullName evidence="1">Uncharacterized protein</fullName>
    </submittedName>
</protein>
<dbReference type="EMBL" id="JADNRY010000119">
    <property type="protein sequence ID" value="KAF9064628.1"/>
    <property type="molecule type" value="Genomic_DNA"/>
</dbReference>
<proteinExistence type="predicted"/>
<keyword evidence="2" id="KW-1185">Reference proteome</keyword>
<accession>A0A9P5PIS9</accession>
<sequence length="149" mass="16821">MSTRFFRRLGSYLRPNCCKIIIFQLVVVQLLGIFVQRNVGISLHSFHGLSWRGPLPLSYPKPTKSLLNIPQLRSRSLLCLLYLLLSLDGLIEGPSFNALGKFSVLFLCELAVIQDLTTLCLFSVKKSDNAQLIQKLCSQRLQSILTLKI</sequence>